<proteinExistence type="inferred from homology"/>
<keyword evidence="5 6" id="KW-0460">Magnesium</keyword>
<dbReference type="PANTHER" id="PTHR35901">
    <property type="entry name" value="RIBONUCLEASE VAPC3"/>
    <property type="match status" value="1"/>
</dbReference>
<dbReference type="HAMAP" id="MF_00265">
    <property type="entry name" value="VapC_Nob1"/>
    <property type="match status" value="1"/>
</dbReference>
<dbReference type="Proteomes" id="UP000316545">
    <property type="component" value="Unassembled WGS sequence"/>
</dbReference>
<keyword evidence="6" id="KW-0800">Toxin</keyword>
<evidence type="ECO:0000256" key="4">
    <source>
        <dbReference type="ARBA" id="ARBA00022801"/>
    </source>
</evidence>
<dbReference type="Gene3D" id="3.40.50.1010">
    <property type="entry name" value="5'-nuclease"/>
    <property type="match status" value="1"/>
</dbReference>
<dbReference type="RefSeq" id="WP_145615572.1">
    <property type="nucleotide sequence ID" value="NZ_JAYNFR010000012.1"/>
</dbReference>
<dbReference type="InterPro" id="IPR022907">
    <property type="entry name" value="VapC_family"/>
</dbReference>
<feature type="domain" description="PIN" evidence="7">
    <location>
        <begin position="5"/>
        <end position="123"/>
    </location>
</feature>
<feature type="binding site" evidence="6">
    <location>
        <position position="98"/>
    </location>
    <ligand>
        <name>Mg(2+)</name>
        <dbReference type="ChEBI" id="CHEBI:18420"/>
    </ligand>
</feature>
<dbReference type="InterPro" id="IPR044153">
    <property type="entry name" value="PIN_Pae0151-like"/>
</dbReference>
<dbReference type="Pfam" id="PF01850">
    <property type="entry name" value="PIN"/>
    <property type="match status" value="1"/>
</dbReference>
<evidence type="ECO:0000256" key="1">
    <source>
        <dbReference type="ARBA" id="ARBA00022649"/>
    </source>
</evidence>
<dbReference type="PANTHER" id="PTHR35901:SF1">
    <property type="entry name" value="EXONUCLEASE VAPC9"/>
    <property type="match status" value="1"/>
</dbReference>
<comment type="cofactor">
    <cofactor evidence="6">
        <name>Mg(2+)</name>
        <dbReference type="ChEBI" id="CHEBI:18420"/>
    </cofactor>
</comment>
<accession>A0A560GA22</accession>
<evidence type="ECO:0000256" key="2">
    <source>
        <dbReference type="ARBA" id="ARBA00022722"/>
    </source>
</evidence>
<evidence type="ECO:0000313" key="9">
    <source>
        <dbReference type="Proteomes" id="UP000316545"/>
    </source>
</evidence>
<dbReference type="EMBL" id="VITO01000002">
    <property type="protein sequence ID" value="TWB30758.1"/>
    <property type="molecule type" value="Genomic_DNA"/>
</dbReference>
<keyword evidence="4 6" id="KW-0378">Hydrolase</keyword>
<comment type="function">
    <text evidence="6">Toxic component of a toxin-antitoxin (TA) system. An RNase.</text>
</comment>
<dbReference type="GO" id="GO:0016787">
    <property type="term" value="F:hydrolase activity"/>
    <property type="evidence" value="ECO:0007669"/>
    <property type="project" value="UniProtKB-KW"/>
</dbReference>
<dbReference type="InterPro" id="IPR002716">
    <property type="entry name" value="PIN_dom"/>
</dbReference>
<evidence type="ECO:0000256" key="6">
    <source>
        <dbReference type="HAMAP-Rule" id="MF_00265"/>
    </source>
</evidence>
<evidence type="ECO:0000313" key="8">
    <source>
        <dbReference type="EMBL" id="TWB30758.1"/>
    </source>
</evidence>
<dbReference type="EC" id="3.1.-.-" evidence="6"/>
<comment type="caution">
    <text evidence="8">The sequence shown here is derived from an EMBL/GenBank/DDBJ whole genome shotgun (WGS) entry which is preliminary data.</text>
</comment>
<reference evidence="8 9" key="1">
    <citation type="submission" date="2019-06" db="EMBL/GenBank/DDBJ databases">
        <title>Genomic Encyclopedia of Type Strains, Phase IV (KMG-V): Genome sequencing to study the core and pangenomes of soil and plant-associated prokaryotes.</title>
        <authorList>
            <person name="Whitman W."/>
        </authorList>
    </citation>
    <scope>NUCLEOTIDE SEQUENCE [LARGE SCALE GENOMIC DNA]</scope>
    <source>
        <strain evidence="8 9">BR 11865</strain>
    </source>
</reference>
<comment type="similarity">
    <text evidence="6">Belongs to the PINc/VapC protein family.</text>
</comment>
<sequence length="137" mass="14895">MSLTIIDASVALKWVWMEADSEAAAALLDGRPLAAPALWLTEAANALWKLAQRQALSADEAEDRLAFLIQAPVRLIDTSPLLPAALRIAQTLQHPLYDCLYLAAALHLSAKVVTADRRFHRAASAHPIYADAIMTLD</sequence>
<evidence type="ECO:0000259" key="7">
    <source>
        <dbReference type="Pfam" id="PF01850"/>
    </source>
</evidence>
<keyword evidence="3 6" id="KW-0479">Metal-binding</keyword>
<dbReference type="GO" id="GO:0004540">
    <property type="term" value="F:RNA nuclease activity"/>
    <property type="evidence" value="ECO:0007669"/>
    <property type="project" value="InterPro"/>
</dbReference>
<dbReference type="GO" id="GO:0000287">
    <property type="term" value="F:magnesium ion binding"/>
    <property type="evidence" value="ECO:0007669"/>
    <property type="project" value="UniProtKB-UniRule"/>
</dbReference>
<dbReference type="InterPro" id="IPR029060">
    <property type="entry name" value="PIN-like_dom_sf"/>
</dbReference>
<feature type="binding site" evidence="6">
    <location>
        <position position="7"/>
    </location>
    <ligand>
        <name>Mg(2+)</name>
        <dbReference type="ChEBI" id="CHEBI:18420"/>
    </ligand>
</feature>
<keyword evidence="1 6" id="KW-1277">Toxin-antitoxin system</keyword>
<keyword evidence="9" id="KW-1185">Reference proteome</keyword>
<dbReference type="GO" id="GO:0090729">
    <property type="term" value="F:toxin activity"/>
    <property type="evidence" value="ECO:0007669"/>
    <property type="project" value="UniProtKB-KW"/>
</dbReference>
<evidence type="ECO:0000256" key="3">
    <source>
        <dbReference type="ARBA" id="ARBA00022723"/>
    </source>
</evidence>
<dbReference type="InterPro" id="IPR051619">
    <property type="entry name" value="TypeII_TA_RNase_PINc/VapC"/>
</dbReference>
<organism evidence="8 9">
    <name type="scientific">Nitrospirillum amazonense</name>
    <dbReference type="NCBI Taxonomy" id="28077"/>
    <lineage>
        <taxon>Bacteria</taxon>
        <taxon>Pseudomonadati</taxon>
        <taxon>Pseudomonadota</taxon>
        <taxon>Alphaproteobacteria</taxon>
        <taxon>Rhodospirillales</taxon>
        <taxon>Azospirillaceae</taxon>
        <taxon>Nitrospirillum</taxon>
    </lineage>
</organism>
<dbReference type="CDD" id="cd09873">
    <property type="entry name" value="PIN_Pae0151-like"/>
    <property type="match status" value="1"/>
</dbReference>
<name>A0A560GA22_9PROT</name>
<protein>
    <recommendedName>
        <fullName evidence="6">Ribonuclease VapC</fullName>
        <shortName evidence="6">RNase VapC</shortName>
        <ecNumber evidence="6">3.1.-.-</ecNumber>
    </recommendedName>
    <alternativeName>
        <fullName evidence="6">Toxin VapC</fullName>
    </alternativeName>
</protein>
<dbReference type="SUPFAM" id="SSF88723">
    <property type="entry name" value="PIN domain-like"/>
    <property type="match status" value="1"/>
</dbReference>
<keyword evidence="2 6" id="KW-0540">Nuclease</keyword>
<dbReference type="AlphaFoldDB" id="A0A560GA22"/>
<evidence type="ECO:0000256" key="5">
    <source>
        <dbReference type="ARBA" id="ARBA00022842"/>
    </source>
</evidence>
<gene>
    <name evidence="6" type="primary">vapC</name>
    <name evidence="8" type="ORF">FBZ88_102323</name>
</gene>